<dbReference type="Gene3D" id="3.40.640.10">
    <property type="entry name" value="Type I PLP-dependent aspartate aminotransferase-like (Major domain)"/>
    <property type="match status" value="1"/>
</dbReference>
<evidence type="ECO:0008006" key="4">
    <source>
        <dbReference type="Google" id="ProtNLM"/>
    </source>
</evidence>
<dbReference type="InterPro" id="IPR000653">
    <property type="entry name" value="DegT/StrS_aminotransferase"/>
</dbReference>
<comment type="caution">
    <text evidence="2">The sequence shown here is derived from an EMBL/GenBank/DDBJ whole genome shotgun (WGS) entry which is preliminary data.</text>
</comment>
<dbReference type="PANTHER" id="PTHR30244">
    <property type="entry name" value="TRANSAMINASE"/>
    <property type="match status" value="1"/>
</dbReference>
<evidence type="ECO:0000313" key="2">
    <source>
        <dbReference type="EMBL" id="OGY15012.1"/>
    </source>
</evidence>
<dbReference type="AlphaFoldDB" id="A0A1G1VIC4"/>
<dbReference type="SUPFAM" id="SSF53383">
    <property type="entry name" value="PLP-dependent transferases"/>
    <property type="match status" value="1"/>
</dbReference>
<dbReference type="EMBL" id="MHCD01000002">
    <property type="protein sequence ID" value="OGY15012.1"/>
    <property type="molecule type" value="Genomic_DNA"/>
</dbReference>
<reference evidence="2 3" key="1">
    <citation type="journal article" date="2016" name="Nat. Commun.">
        <title>Thousands of microbial genomes shed light on interconnected biogeochemical processes in an aquifer system.</title>
        <authorList>
            <person name="Anantharaman K."/>
            <person name="Brown C.T."/>
            <person name="Hug L.A."/>
            <person name="Sharon I."/>
            <person name="Castelle C.J."/>
            <person name="Probst A.J."/>
            <person name="Thomas B.C."/>
            <person name="Singh A."/>
            <person name="Wilkins M.J."/>
            <person name="Karaoz U."/>
            <person name="Brodie E.L."/>
            <person name="Williams K.H."/>
            <person name="Hubbard S.S."/>
            <person name="Banfield J.F."/>
        </authorList>
    </citation>
    <scope>NUCLEOTIDE SEQUENCE [LARGE SCALE GENOMIC DNA]</scope>
</reference>
<dbReference type="GO" id="GO:0030170">
    <property type="term" value="F:pyridoxal phosphate binding"/>
    <property type="evidence" value="ECO:0007669"/>
    <property type="project" value="TreeGrafter"/>
</dbReference>
<comment type="similarity">
    <text evidence="1">Belongs to the DegT/DnrJ/EryC1 family.</text>
</comment>
<name>A0A1G1VIC4_9BACT</name>
<organism evidence="2 3">
    <name type="scientific">Candidatus Blackburnbacteria bacterium RIFCSPLOWO2_01_FULL_41_27</name>
    <dbReference type="NCBI Taxonomy" id="1797520"/>
    <lineage>
        <taxon>Bacteria</taxon>
        <taxon>Candidatus Blackburniibacteriota</taxon>
    </lineage>
</organism>
<proteinExistence type="inferred from homology"/>
<evidence type="ECO:0000313" key="3">
    <source>
        <dbReference type="Proteomes" id="UP000177685"/>
    </source>
</evidence>
<keyword evidence="1" id="KW-0663">Pyridoxal phosphate</keyword>
<evidence type="ECO:0000256" key="1">
    <source>
        <dbReference type="RuleBase" id="RU004508"/>
    </source>
</evidence>
<dbReference type="Pfam" id="PF01041">
    <property type="entry name" value="DegT_DnrJ_EryC1"/>
    <property type="match status" value="1"/>
</dbReference>
<dbReference type="GO" id="GO:0000271">
    <property type="term" value="P:polysaccharide biosynthetic process"/>
    <property type="evidence" value="ECO:0007669"/>
    <property type="project" value="TreeGrafter"/>
</dbReference>
<dbReference type="GO" id="GO:0008483">
    <property type="term" value="F:transaminase activity"/>
    <property type="evidence" value="ECO:0007669"/>
    <property type="project" value="TreeGrafter"/>
</dbReference>
<dbReference type="PANTHER" id="PTHR30244:SF34">
    <property type="entry name" value="DTDP-4-AMINO-4,6-DIDEOXYGALACTOSE TRANSAMINASE"/>
    <property type="match status" value="1"/>
</dbReference>
<dbReference type="Proteomes" id="UP000177685">
    <property type="component" value="Unassembled WGS sequence"/>
</dbReference>
<gene>
    <name evidence="2" type="ORF">A3A58_00570</name>
</gene>
<dbReference type="InterPro" id="IPR015421">
    <property type="entry name" value="PyrdxlP-dep_Trfase_major"/>
</dbReference>
<protein>
    <recommendedName>
        <fullName evidence="4">DegT/DnrJ/EryC1/StrS aminotransferase</fullName>
    </recommendedName>
</protein>
<sequence length="373" mass="41874">MSEFFQKLDLEAVMTRVDIENFNEKLPDPLNRKDVIFTLYGRNALFLGAEAIAEQTYKKVILMPSYSCGDEIVAVKTAGFEPEFYDVDPDSLQVQIKSIEVELDPSRIGCMLLTHYFGFPQRQVKEIQNLCLSRGIYLIEDCAHALGSSIDNQYVGTFGDIAVFSIRKFFPIPHGGALVVNNKKLKVSDLTSPNSTAVSQDVFLMLGYRNGIFKPGQPIDSILGGFGKQVDRHGPRLAEHGGYRLAMSNFAKNAIKLCAEGSSLKTRALYFQNYLELVCRYKSDTFSPVFDNLPEGVIPLFFPLTVDDSEEVNKKLLGMGFDITQPFWSYLHHFIDWEKHLGAKNLKGRILVLPVSHAINQAKLEQLFAAIGR</sequence>
<dbReference type="InterPro" id="IPR015424">
    <property type="entry name" value="PyrdxlP-dep_Trfase"/>
</dbReference>
<accession>A0A1G1VIC4</accession>